<gene>
    <name evidence="2" type="ORF">Leucomu_07360</name>
</gene>
<feature type="signal peptide" evidence="1">
    <location>
        <begin position="1"/>
        <end position="24"/>
    </location>
</feature>
<name>A0ABX5QFJ9_9MICO</name>
<accession>A0ABX5QFJ9</accession>
<evidence type="ECO:0000313" key="2">
    <source>
        <dbReference type="EMBL" id="QAB17760.1"/>
    </source>
</evidence>
<dbReference type="Proteomes" id="UP000285768">
    <property type="component" value="Chromosome"/>
</dbReference>
<evidence type="ECO:0000256" key="1">
    <source>
        <dbReference type="SAM" id="SignalP"/>
    </source>
</evidence>
<dbReference type="PROSITE" id="PS51257">
    <property type="entry name" value="PROKAR_LIPOPROTEIN"/>
    <property type="match status" value="1"/>
</dbReference>
<proteinExistence type="predicted"/>
<feature type="chain" id="PRO_5045776308" evidence="1">
    <location>
        <begin position="25"/>
        <end position="146"/>
    </location>
</feature>
<sequence length="146" mass="14885">MKKTLPSLAAVALLTIGLAGCSGAAEPAAPAAPAEAPAEEVVAEPIWTPVATITGNADQQSDTIALTGGKVRVTYDFVDNAGANMVVGAVYVLTEGTDIMTDGAIPDVMISEPGAGETILRKDAGDYYVKVTAANADYTVTVEEQK</sequence>
<keyword evidence="3" id="KW-1185">Reference proteome</keyword>
<protein>
    <submittedName>
        <fullName evidence="2">Uncharacterized protein</fullName>
    </submittedName>
</protein>
<dbReference type="EMBL" id="CP035037">
    <property type="protein sequence ID" value="QAB17760.1"/>
    <property type="molecule type" value="Genomic_DNA"/>
</dbReference>
<dbReference type="RefSeq" id="WP_128386818.1">
    <property type="nucleotide sequence ID" value="NZ_CP035037.1"/>
</dbReference>
<organism evidence="2 3">
    <name type="scientific">Leucobacter muris</name>
    <dbReference type="NCBI Taxonomy" id="1935379"/>
    <lineage>
        <taxon>Bacteria</taxon>
        <taxon>Bacillati</taxon>
        <taxon>Actinomycetota</taxon>
        <taxon>Actinomycetes</taxon>
        <taxon>Micrococcales</taxon>
        <taxon>Microbacteriaceae</taxon>
        <taxon>Leucobacter</taxon>
    </lineage>
</organism>
<keyword evidence="1" id="KW-0732">Signal</keyword>
<evidence type="ECO:0000313" key="3">
    <source>
        <dbReference type="Proteomes" id="UP000285768"/>
    </source>
</evidence>
<reference evidence="2 3" key="1">
    <citation type="submission" date="2019-01" db="EMBL/GenBank/DDBJ databases">
        <title>Leucobacter muris sp. nov. isolated from the nose of a laboratory mouse.</title>
        <authorList>
            <person name="Benga L."/>
            <person name="Sproeer C."/>
            <person name="Schumann P."/>
            <person name="Verbarg S."/>
            <person name="Bunk B."/>
            <person name="Engelhardt E."/>
            <person name="Benten P.M."/>
            <person name="Sager M."/>
        </authorList>
    </citation>
    <scope>NUCLEOTIDE SEQUENCE [LARGE SCALE GENOMIC DNA]</scope>
    <source>
        <strain evidence="2 3">DSM 101948</strain>
    </source>
</reference>